<evidence type="ECO:0000313" key="4">
    <source>
        <dbReference type="EMBL" id="KXJ94162.1"/>
    </source>
</evidence>
<dbReference type="InterPro" id="IPR036691">
    <property type="entry name" value="Endo/exonu/phosph_ase_sf"/>
</dbReference>
<feature type="region of interest" description="Disordered" evidence="1">
    <location>
        <begin position="217"/>
        <end position="250"/>
    </location>
</feature>
<dbReference type="STRING" id="196109.A0A136JAK1"/>
<dbReference type="InterPro" id="IPR046985">
    <property type="entry name" value="IP5"/>
</dbReference>
<sequence>MALEQLPTADVFVLTFNAQKQLINVPVFATHLLDAFSEHAGALPDLVVFSLQEMAPLAKAFIGTQMLGQYFGAYGEALNRAAARHHAEHASSGEDATGKKDPFSLVATRNVGMTSSMLFARDAAAVSNVRAAEVGFGAGDMANKGAVGLRLLYTGESDSDSGSRSGSGREARSNKTEMTFVTTHLAAMEWNLAKRNKNWESLVSGLVFEDPKKHVDRAAAQSRDRGAAEPRDEAQGLLEGDEHRSSRASSLERELHNLSIYKPGSHLFVAGDLNYRIAATQPDSDDVFPSTDPSSPDYYPRFLERDQLSHERRAGRTLHGLSEAEIKFPPTYKLVVLPKDQDEQEQEQEQEAEAGEGLAVDNVKWKWATHRWPGWCDRILYRDLPQGRRMQVVGYNALAPVRTSDHRPVYLRIRVPLVEPEALAGAPDAIDDDESGVPDTRVKLPFPIDVDSWHHRASVRRWEAAMGWSLLAAQSKEVVAAVLATIVVLGAGVWWYTALS</sequence>
<dbReference type="SMART" id="SM00128">
    <property type="entry name" value="IPPc"/>
    <property type="match status" value="1"/>
</dbReference>
<name>A0A136JAK1_9PEZI</name>
<dbReference type="PANTHER" id="PTHR11200">
    <property type="entry name" value="INOSITOL 5-PHOSPHATASE"/>
    <property type="match status" value="1"/>
</dbReference>
<dbReference type="Pfam" id="PF22669">
    <property type="entry name" value="Exo_endo_phos2"/>
    <property type="match status" value="1"/>
</dbReference>
<feature type="region of interest" description="Disordered" evidence="1">
    <location>
        <begin position="156"/>
        <end position="176"/>
    </location>
</feature>
<keyword evidence="2" id="KW-1133">Transmembrane helix</keyword>
<evidence type="ECO:0000259" key="3">
    <source>
        <dbReference type="SMART" id="SM00128"/>
    </source>
</evidence>
<dbReference type="AlphaFoldDB" id="A0A136JAK1"/>
<feature type="domain" description="Inositol polyphosphate-related phosphatase" evidence="3">
    <location>
        <begin position="7"/>
        <end position="421"/>
    </location>
</feature>
<dbReference type="GO" id="GO:0004439">
    <property type="term" value="F:phosphatidylinositol-4,5-bisphosphate 5-phosphatase activity"/>
    <property type="evidence" value="ECO:0007669"/>
    <property type="project" value="TreeGrafter"/>
</dbReference>
<dbReference type="EMBL" id="KQ964247">
    <property type="protein sequence ID" value="KXJ94162.1"/>
    <property type="molecule type" value="Genomic_DNA"/>
</dbReference>
<evidence type="ECO:0000256" key="2">
    <source>
        <dbReference type="SAM" id="Phobius"/>
    </source>
</evidence>
<keyword evidence="5" id="KW-1185">Reference proteome</keyword>
<dbReference type="PANTHER" id="PTHR11200:SF286">
    <property type="entry name" value="5-PHOSPHATASE, PUTATIVE (AFU_ORTHOLOGUE AFUA_5G07600)-RELATED"/>
    <property type="match status" value="1"/>
</dbReference>
<keyword evidence="2" id="KW-0472">Membrane</keyword>
<dbReference type="SUPFAM" id="SSF56219">
    <property type="entry name" value="DNase I-like"/>
    <property type="match status" value="1"/>
</dbReference>
<reference evidence="5" key="1">
    <citation type="submission" date="2016-02" db="EMBL/GenBank/DDBJ databases">
        <title>Draft genome sequence of Microdochium bolleyi, a fungal endophyte of beachgrass.</title>
        <authorList>
            <consortium name="DOE Joint Genome Institute"/>
            <person name="David A.S."/>
            <person name="May G."/>
            <person name="Haridas S."/>
            <person name="Lim J."/>
            <person name="Wang M."/>
            <person name="Labutti K."/>
            <person name="Lipzen A."/>
            <person name="Barry K."/>
            <person name="Grigoriev I.V."/>
        </authorList>
    </citation>
    <scope>NUCLEOTIDE SEQUENCE [LARGE SCALE GENOMIC DNA]</scope>
    <source>
        <strain evidence="5">J235TASD1</strain>
    </source>
</reference>
<proteinExistence type="predicted"/>
<organism evidence="4 5">
    <name type="scientific">Microdochium bolleyi</name>
    <dbReference type="NCBI Taxonomy" id="196109"/>
    <lineage>
        <taxon>Eukaryota</taxon>
        <taxon>Fungi</taxon>
        <taxon>Dikarya</taxon>
        <taxon>Ascomycota</taxon>
        <taxon>Pezizomycotina</taxon>
        <taxon>Sordariomycetes</taxon>
        <taxon>Xylariomycetidae</taxon>
        <taxon>Xylariales</taxon>
        <taxon>Microdochiaceae</taxon>
        <taxon>Microdochium</taxon>
    </lineage>
</organism>
<dbReference type="Proteomes" id="UP000070501">
    <property type="component" value="Unassembled WGS sequence"/>
</dbReference>
<dbReference type="OrthoDB" id="62798at2759"/>
<dbReference type="Gene3D" id="3.60.10.10">
    <property type="entry name" value="Endonuclease/exonuclease/phosphatase"/>
    <property type="match status" value="1"/>
</dbReference>
<dbReference type="GO" id="GO:0046856">
    <property type="term" value="P:phosphatidylinositol dephosphorylation"/>
    <property type="evidence" value="ECO:0007669"/>
    <property type="project" value="InterPro"/>
</dbReference>
<dbReference type="InterPro" id="IPR000300">
    <property type="entry name" value="IPPc"/>
</dbReference>
<keyword evidence="2" id="KW-0812">Transmembrane</keyword>
<gene>
    <name evidence="4" type="ORF">Micbo1qcDRAFT_41869</name>
</gene>
<evidence type="ECO:0000256" key="1">
    <source>
        <dbReference type="SAM" id="MobiDB-lite"/>
    </source>
</evidence>
<feature type="transmembrane region" description="Helical" evidence="2">
    <location>
        <begin position="478"/>
        <end position="499"/>
    </location>
</feature>
<dbReference type="InParanoid" id="A0A136JAK1"/>
<accession>A0A136JAK1</accession>
<evidence type="ECO:0000313" key="5">
    <source>
        <dbReference type="Proteomes" id="UP000070501"/>
    </source>
</evidence>
<protein>
    <submittedName>
        <fullName evidence="4">Inositol 5-phosphatase</fullName>
    </submittedName>
</protein>